<dbReference type="InterPro" id="IPR009003">
    <property type="entry name" value="Peptidase_S1_PA"/>
</dbReference>
<dbReference type="InterPro" id="IPR001314">
    <property type="entry name" value="Peptidase_S1A"/>
</dbReference>
<name>A0ABV7HE77_9GAMM</name>
<feature type="signal peptide" evidence="6">
    <location>
        <begin position="1"/>
        <end position="24"/>
    </location>
</feature>
<dbReference type="Gene3D" id="2.60.40.10">
    <property type="entry name" value="Immunoglobulins"/>
    <property type="match status" value="1"/>
</dbReference>
<dbReference type="CDD" id="cd00190">
    <property type="entry name" value="Tryp_SPc"/>
    <property type="match status" value="1"/>
</dbReference>
<gene>
    <name evidence="8" type="ORF">ACFOEK_07475</name>
</gene>
<keyword evidence="9" id="KW-1185">Reference proteome</keyword>
<dbReference type="PROSITE" id="PS00135">
    <property type="entry name" value="TRYPSIN_SER"/>
    <property type="match status" value="1"/>
</dbReference>
<reference evidence="9" key="1">
    <citation type="journal article" date="2019" name="Int. J. Syst. Evol. Microbiol.">
        <title>The Global Catalogue of Microorganisms (GCM) 10K type strain sequencing project: providing services to taxonomists for standard genome sequencing and annotation.</title>
        <authorList>
            <consortium name="The Broad Institute Genomics Platform"/>
            <consortium name="The Broad Institute Genome Sequencing Center for Infectious Disease"/>
            <person name="Wu L."/>
            <person name="Ma J."/>
        </authorList>
    </citation>
    <scope>NUCLEOTIDE SEQUENCE [LARGE SCALE GENOMIC DNA]</scope>
    <source>
        <strain evidence="9">KCTC 52438</strain>
    </source>
</reference>
<feature type="chain" id="PRO_5045769798" evidence="6">
    <location>
        <begin position="25"/>
        <end position="607"/>
    </location>
</feature>
<dbReference type="InterPro" id="IPR043504">
    <property type="entry name" value="Peptidase_S1_PA_chymotrypsin"/>
</dbReference>
<keyword evidence="3" id="KW-1015">Disulfide bond</keyword>
<dbReference type="InterPro" id="IPR033116">
    <property type="entry name" value="TRYPSIN_SER"/>
</dbReference>
<evidence type="ECO:0000256" key="3">
    <source>
        <dbReference type="ARBA" id="ARBA00023157"/>
    </source>
</evidence>
<dbReference type="PANTHER" id="PTHR24264">
    <property type="entry name" value="TRYPSIN-RELATED"/>
    <property type="match status" value="1"/>
</dbReference>
<evidence type="ECO:0000256" key="4">
    <source>
        <dbReference type="RuleBase" id="RU363034"/>
    </source>
</evidence>
<dbReference type="PROSITE" id="PS50240">
    <property type="entry name" value="TRYPSIN_DOM"/>
    <property type="match status" value="1"/>
</dbReference>
<dbReference type="RefSeq" id="WP_386718449.1">
    <property type="nucleotide sequence ID" value="NZ_JBHRSZ010000002.1"/>
</dbReference>
<keyword evidence="6" id="KW-0732">Signal</keyword>
<dbReference type="PRINTS" id="PR00722">
    <property type="entry name" value="CHYMOTRYPSIN"/>
</dbReference>
<comment type="caution">
    <text evidence="8">The sequence shown here is derived from an EMBL/GenBank/DDBJ whole genome shotgun (WGS) entry which is preliminary data.</text>
</comment>
<proteinExistence type="predicted"/>
<dbReference type="Pfam" id="PF00089">
    <property type="entry name" value="Trypsin"/>
    <property type="match status" value="1"/>
</dbReference>
<evidence type="ECO:0000313" key="9">
    <source>
        <dbReference type="Proteomes" id="UP001595476"/>
    </source>
</evidence>
<dbReference type="EMBL" id="JBHRSZ010000002">
    <property type="protein sequence ID" value="MFC3150863.1"/>
    <property type="molecule type" value="Genomic_DNA"/>
</dbReference>
<evidence type="ECO:0000256" key="1">
    <source>
        <dbReference type="ARBA" id="ARBA00022670"/>
    </source>
</evidence>
<accession>A0ABV7HE77</accession>
<dbReference type="PANTHER" id="PTHR24264:SF83">
    <property type="entry name" value="COMPLEMENT FACTOR I"/>
    <property type="match status" value="1"/>
</dbReference>
<dbReference type="InterPro" id="IPR018114">
    <property type="entry name" value="TRYPSIN_HIS"/>
</dbReference>
<keyword evidence="1 4" id="KW-0645">Protease</keyword>
<dbReference type="Gene3D" id="2.40.10.10">
    <property type="entry name" value="Trypsin-like serine proteases"/>
    <property type="match status" value="1"/>
</dbReference>
<dbReference type="InterPro" id="IPR013783">
    <property type="entry name" value="Ig-like_fold"/>
</dbReference>
<dbReference type="SMART" id="SM00020">
    <property type="entry name" value="Tryp_SPc"/>
    <property type="match status" value="1"/>
</dbReference>
<feature type="domain" description="Peptidase S1" evidence="7">
    <location>
        <begin position="45"/>
        <end position="276"/>
    </location>
</feature>
<evidence type="ECO:0000256" key="2">
    <source>
        <dbReference type="ARBA" id="ARBA00022801"/>
    </source>
</evidence>
<feature type="region of interest" description="Disordered" evidence="5">
    <location>
        <begin position="281"/>
        <end position="302"/>
    </location>
</feature>
<keyword evidence="2 4" id="KW-0378">Hydrolase</keyword>
<dbReference type="GO" id="GO:0006508">
    <property type="term" value="P:proteolysis"/>
    <property type="evidence" value="ECO:0007669"/>
    <property type="project" value="UniProtKB-KW"/>
</dbReference>
<evidence type="ECO:0000256" key="6">
    <source>
        <dbReference type="SAM" id="SignalP"/>
    </source>
</evidence>
<dbReference type="GO" id="GO:0008233">
    <property type="term" value="F:peptidase activity"/>
    <property type="evidence" value="ECO:0007669"/>
    <property type="project" value="UniProtKB-KW"/>
</dbReference>
<keyword evidence="4" id="KW-0720">Serine protease</keyword>
<evidence type="ECO:0000259" key="7">
    <source>
        <dbReference type="PROSITE" id="PS50240"/>
    </source>
</evidence>
<dbReference type="InterPro" id="IPR050127">
    <property type="entry name" value="Serine_Proteases_S1"/>
</dbReference>
<sequence length="607" mass="64674">MSIRFTKAALTLAVSSALATSTQAAPQLASQATLDSGKDTRMIRIIGGSDAVANTYPWMVSVQNTGDQQHFCGASLVASKYVLTAAHCIENESAVNLQVVISEYDLNQQSAEEEKLTVKNIYMHGEYGDDHDIALLELSTASAKAPLTLATPDAMSALAVGANLTVMGWGNRSTSGEDFPTILQEVQVPLADHATCKTNYQGLGIEITDNMVCAGLTTGGKDSCQGDSGGPLVFQKDSDWVQAGVVSFGEGCAQADYFGVYTKVSNYQEWIAKAQAGELDPYVNDGSGGGDPDGGVDDHDDDGIDLPDFDYEDSPFELPPYLGFLAAGQGETVEEAVYVFNNTEQDITIQGINLDNTTNFNILENHCDGATLEQEKECEILIGFSAQDSEVHEGILTISTTDSDTPTAEVELFGVALDKLDVTDDFDGMEGLDNEEWYFDGDTQWSEDSEDGGFELSCDQVDENEDALLMTEIEGPGEFEFDVNLEGDAPLNAIHFMVDGEVVMTISGSRATSRGKHHSTTLTEGKHQVGWVYRKKSANSASAKASVSNVKFKSTKNSTPAASASASNADSGSKSSGGGSSDLWFLSVLSLLGLGLFTRKAGKKAQK</sequence>
<evidence type="ECO:0000313" key="8">
    <source>
        <dbReference type="EMBL" id="MFC3150863.1"/>
    </source>
</evidence>
<feature type="region of interest" description="Disordered" evidence="5">
    <location>
        <begin position="549"/>
        <end position="579"/>
    </location>
</feature>
<dbReference type="PROSITE" id="PS00134">
    <property type="entry name" value="TRYPSIN_HIS"/>
    <property type="match status" value="1"/>
</dbReference>
<evidence type="ECO:0000256" key="5">
    <source>
        <dbReference type="SAM" id="MobiDB-lite"/>
    </source>
</evidence>
<feature type="compositionally biased region" description="Low complexity" evidence="5">
    <location>
        <begin position="549"/>
        <end position="574"/>
    </location>
</feature>
<protein>
    <submittedName>
        <fullName evidence="8">Serine protease</fullName>
    </submittedName>
</protein>
<dbReference type="SUPFAM" id="SSF50494">
    <property type="entry name" value="Trypsin-like serine proteases"/>
    <property type="match status" value="1"/>
</dbReference>
<organism evidence="8 9">
    <name type="scientific">Litoribrevibacter euphylliae</name>
    <dbReference type="NCBI Taxonomy" id="1834034"/>
    <lineage>
        <taxon>Bacteria</taxon>
        <taxon>Pseudomonadati</taxon>
        <taxon>Pseudomonadota</taxon>
        <taxon>Gammaproteobacteria</taxon>
        <taxon>Oceanospirillales</taxon>
        <taxon>Oceanospirillaceae</taxon>
        <taxon>Litoribrevibacter</taxon>
    </lineage>
</organism>
<dbReference type="Proteomes" id="UP001595476">
    <property type="component" value="Unassembled WGS sequence"/>
</dbReference>
<dbReference type="InterPro" id="IPR001254">
    <property type="entry name" value="Trypsin_dom"/>
</dbReference>